<name>A0ABY8KIK9_9BACI</name>
<keyword evidence="2" id="KW-1185">Reference proteome</keyword>
<reference evidence="1 2" key="1">
    <citation type="submission" date="2023-04" db="EMBL/GenBank/DDBJ databases">
        <title>Genomic of Lysinibacillus capsici TSBLM.</title>
        <authorList>
            <person name="Hu X.S."/>
            <person name="Yu C.H."/>
        </authorList>
    </citation>
    <scope>NUCLEOTIDE SEQUENCE [LARGE SCALE GENOMIC DNA]</scope>
    <source>
        <strain evidence="1 2">TSBLM</strain>
    </source>
</reference>
<proteinExistence type="predicted"/>
<accession>A0ABY8KIK9</accession>
<protein>
    <submittedName>
        <fullName evidence="1">Uncharacterized protein</fullName>
    </submittedName>
</protein>
<evidence type="ECO:0000313" key="2">
    <source>
        <dbReference type="Proteomes" id="UP001244564"/>
    </source>
</evidence>
<evidence type="ECO:0000313" key="1">
    <source>
        <dbReference type="EMBL" id="WGF38816.1"/>
    </source>
</evidence>
<dbReference type="EMBL" id="CP122283">
    <property type="protein sequence ID" value="WGF38816.1"/>
    <property type="molecule type" value="Genomic_DNA"/>
</dbReference>
<dbReference type="Proteomes" id="UP001244564">
    <property type="component" value="Chromosome"/>
</dbReference>
<dbReference type="RefSeq" id="WP_250783401.1">
    <property type="nucleotide sequence ID" value="NZ_CP122283.1"/>
</dbReference>
<gene>
    <name evidence="1" type="ORF">QBO96_00735</name>
</gene>
<organism evidence="1 2">
    <name type="scientific">Lysinibacillus capsici</name>
    <dbReference type="NCBI Taxonomy" id="2115968"/>
    <lineage>
        <taxon>Bacteria</taxon>
        <taxon>Bacillati</taxon>
        <taxon>Bacillota</taxon>
        <taxon>Bacilli</taxon>
        <taxon>Bacillales</taxon>
        <taxon>Bacillaceae</taxon>
        <taxon>Lysinibacillus</taxon>
    </lineage>
</organism>
<sequence>MMKTLVNDLDILKPYVRNPCLIVQYAIKEAITDFEIEVLNKEDEKLKILNLQILLINVL</sequence>